<evidence type="ECO:0000313" key="4">
    <source>
        <dbReference type="EnsemblMetazoa" id="SCAU001278-PA"/>
    </source>
</evidence>
<reference evidence="4" key="1">
    <citation type="submission" date="2020-05" db="UniProtKB">
        <authorList>
            <consortium name="EnsemblMetazoa"/>
        </authorList>
    </citation>
    <scope>IDENTIFICATION</scope>
    <source>
        <strain evidence="4">USDA</strain>
    </source>
</reference>
<dbReference type="Gene3D" id="3.30.60.30">
    <property type="match status" value="1"/>
</dbReference>
<dbReference type="InterPro" id="IPR039932">
    <property type="entry name" value="Spink4-like"/>
</dbReference>
<feature type="chain" id="PRO_5009325377" description="Kazal-like domain-containing protein" evidence="2">
    <location>
        <begin position="19"/>
        <end position="132"/>
    </location>
</feature>
<dbReference type="OrthoDB" id="6513408at2759"/>
<evidence type="ECO:0000313" key="5">
    <source>
        <dbReference type="Proteomes" id="UP000095300"/>
    </source>
</evidence>
<evidence type="ECO:0000256" key="2">
    <source>
        <dbReference type="SAM" id="SignalP"/>
    </source>
</evidence>
<proteinExistence type="predicted"/>
<dbReference type="Pfam" id="PF00050">
    <property type="entry name" value="Kazal_1"/>
    <property type="match status" value="1"/>
</dbReference>
<dbReference type="InterPro" id="IPR002350">
    <property type="entry name" value="Kazal_dom"/>
</dbReference>
<feature type="signal peptide" evidence="2">
    <location>
        <begin position="1"/>
        <end position="18"/>
    </location>
</feature>
<accession>A0A1I8NR10</accession>
<dbReference type="EnsemblMetazoa" id="SCAU001278-RA">
    <property type="protein sequence ID" value="SCAU001278-PA"/>
    <property type="gene ID" value="SCAU001278"/>
</dbReference>
<gene>
    <name evidence="4" type="primary">106092333</name>
</gene>
<dbReference type="PANTHER" id="PTHR21179:SF1">
    <property type="entry name" value="KAZ1-TYPE SERINE PROTEASE INHIBITOR-LIKE PROTEIN TYPE EPSILON-RELATED"/>
    <property type="match status" value="1"/>
</dbReference>
<dbReference type="SUPFAM" id="SSF100895">
    <property type="entry name" value="Kazal-type serine protease inhibitors"/>
    <property type="match status" value="1"/>
</dbReference>
<evidence type="ECO:0000256" key="1">
    <source>
        <dbReference type="SAM" id="MobiDB-lite"/>
    </source>
</evidence>
<dbReference type="AlphaFoldDB" id="A0A1I8NR10"/>
<dbReference type="PANTHER" id="PTHR21179">
    <property type="entry name" value="SERINE-TYPE ENDOPEPTIDASE INHIBITOR"/>
    <property type="match status" value="1"/>
</dbReference>
<feature type="domain" description="Kazal-like" evidence="3">
    <location>
        <begin position="77"/>
        <end position="130"/>
    </location>
</feature>
<sequence>MSTLTVEILSLILCETLARPQNDFFGQQQFQGNPFLPPNNNQGNGGNNIIQPPTAATTPAPTNPASTAAPSPRTTASPRYLSCLQGCPSTMEYNPICGSDMISYHNNGRLTCAQRCGKNVAALRAGTCNPLT</sequence>
<name>A0A1I8NR10_STOCA</name>
<dbReference type="PROSITE" id="PS51465">
    <property type="entry name" value="KAZAL_2"/>
    <property type="match status" value="1"/>
</dbReference>
<dbReference type="GO" id="GO:0004867">
    <property type="term" value="F:serine-type endopeptidase inhibitor activity"/>
    <property type="evidence" value="ECO:0007669"/>
    <property type="project" value="InterPro"/>
</dbReference>
<dbReference type="Proteomes" id="UP000095300">
    <property type="component" value="Unassembled WGS sequence"/>
</dbReference>
<dbReference type="InterPro" id="IPR036058">
    <property type="entry name" value="Kazal_dom_sf"/>
</dbReference>
<dbReference type="VEuPathDB" id="VectorBase:SCAU001278"/>
<evidence type="ECO:0000259" key="3">
    <source>
        <dbReference type="PROSITE" id="PS51465"/>
    </source>
</evidence>
<organism evidence="4 5">
    <name type="scientific">Stomoxys calcitrans</name>
    <name type="common">Stable fly</name>
    <name type="synonym">Conops calcitrans</name>
    <dbReference type="NCBI Taxonomy" id="35570"/>
    <lineage>
        <taxon>Eukaryota</taxon>
        <taxon>Metazoa</taxon>
        <taxon>Ecdysozoa</taxon>
        <taxon>Arthropoda</taxon>
        <taxon>Hexapoda</taxon>
        <taxon>Insecta</taxon>
        <taxon>Pterygota</taxon>
        <taxon>Neoptera</taxon>
        <taxon>Endopterygota</taxon>
        <taxon>Diptera</taxon>
        <taxon>Brachycera</taxon>
        <taxon>Muscomorpha</taxon>
        <taxon>Muscoidea</taxon>
        <taxon>Muscidae</taxon>
        <taxon>Stomoxys</taxon>
    </lineage>
</organism>
<keyword evidence="2" id="KW-0732">Signal</keyword>
<keyword evidence="5" id="KW-1185">Reference proteome</keyword>
<feature type="region of interest" description="Disordered" evidence="1">
    <location>
        <begin position="26"/>
        <end position="77"/>
    </location>
</feature>
<protein>
    <recommendedName>
        <fullName evidence="3">Kazal-like domain-containing protein</fullName>
    </recommendedName>
</protein>